<comment type="caution">
    <text evidence="1">The sequence shown here is derived from an EMBL/GenBank/DDBJ whole genome shotgun (WGS) entry which is preliminary data.</text>
</comment>
<name>A0A7X0J632_9SPHI</name>
<dbReference type="Pfam" id="PF14054">
    <property type="entry name" value="DUF4249"/>
    <property type="match status" value="1"/>
</dbReference>
<evidence type="ECO:0008006" key="3">
    <source>
        <dbReference type="Google" id="ProtNLM"/>
    </source>
</evidence>
<protein>
    <recommendedName>
        <fullName evidence="3">DUF4249 domain-containing protein</fullName>
    </recommendedName>
</protein>
<evidence type="ECO:0000313" key="2">
    <source>
        <dbReference type="Proteomes" id="UP000521017"/>
    </source>
</evidence>
<evidence type="ECO:0000313" key="1">
    <source>
        <dbReference type="EMBL" id="MBB6501339.1"/>
    </source>
</evidence>
<proteinExistence type="predicted"/>
<dbReference type="PROSITE" id="PS51257">
    <property type="entry name" value="PROKAR_LIPOPROTEIN"/>
    <property type="match status" value="1"/>
</dbReference>
<gene>
    <name evidence="1" type="ORF">HDF25_003506</name>
</gene>
<dbReference type="EMBL" id="JACHCC010000009">
    <property type="protein sequence ID" value="MBB6501339.1"/>
    <property type="molecule type" value="Genomic_DNA"/>
</dbReference>
<accession>A0A7X0J632</accession>
<dbReference type="RefSeq" id="WP_221450941.1">
    <property type="nucleotide sequence ID" value="NZ_JACHCC010000009.1"/>
</dbReference>
<dbReference type="InterPro" id="IPR025345">
    <property type="entry name" value="DUF4249"/>
</dbReference>
<dbReference type="Proteomes" id="UP000521017">
    <property type="component" value="Unassembled WGS sequence"/>
</dbReference>
<organism evidence="1 2">
    <name type="scientific">Pedobacter cryoconitis</name>
    <dbReference type="NCBI Taxonomy" id="188932"/>
    <lineage>
        <taxon>Bacteria</taxon>
        <taxon>Pseudomonadati</taxon>
        <taxon>Bacteroidota</taxon>
        <taxon>Sphingobacteriia</taxon>
        <taxon>Sphingobacteriales</taxon>
        <taxon>Sphingobacteriaceae</taxon>
        <taxon>Pedobacter</taxon>
    </lineage>
</organism>
<reference evidence="1 2" key="1">
    <citation type="submission" date="2020-08" db="EMBL/GenBank/DDBJ databases">
        <title>Genomic Encyclopedia of Type Strains, Phase IV (KMG-V): Genome sequencing to study the core and pangenomes of soil and plant-associated prokaryotes.</title>
        <authorList>
            <person name="Whitman W."/>
        </authorList>
    </citation>
    <scope>NUCLEOTIDE SEQUENCE [LARGE SCALE GENOMIC DNA]</scope>
    <source>
        <strain evidence="1 2">M2T3</strain>
    </source>
</reference>
<sequence>MKPIYNITLMLLMSILLSACEKIIELKIPNNEVKYVIEGTITNEPGVCSVLISKTKNFNADNTFSGVSGANVKIENNGAVVTLQETIPGVYKTSAINGTPGQTYHMTATIDGQVFTAASTMPAPIPFLDFYMKPADFDSLRTIAYVKYKDSAATKNFYWFELFVNDQRQANYSVTNNDFTTGQTVNASVVFENTTKDRSKDIKRGDKLGVEMHSIDPSVYLYLFSLNGAKGTGNGSPANPISNITGGALGFFSAHTTQRKSLIIK</sequence>
<dbReference type="AlphaFoldDB" id="A0A7X0J632"/>